<dbReference type="Proteomes" id="UP001173802">
    <property type="component" value="Unassembled WGS sequence"/>
</dbReference>
<protein>
    <submittedName>
        <fullName evidence="1">Uncharacterized protein</fullName>
    </submittedName>
</protein>
<accession>A0ACC6FRE0</accession>
<comment type="caution">
    <text evidence="1">The sequence shown here is derived from an EMBL/GenBank/DDBJ whole genome shotgun (WGS) entry which is preliminary data.</text>
</comment>
<keyword evidence="2" id="KW-1185">Reference proteome</keyword>
<reference evidence="1 2" key="1">
    <citation type="journal article" date="2023" name="Microorganisms">
        <title>Isolation and Genomic Characteristics of Cat-Borne Campylobacter felis sp. nov. and Sheep-Borne Campylobacter ovis sp. nov.</title>
        <authorList>
            <person name="Wang H."/>
            <person name="Li Y."/>
            <person name="Gu Y."/>
            <person name="Zhou G."/>
            <person name="Chen X."/>
            <person name="Zhang X."/>
            <person name="Shao Z."/>
            <person name="Zhang J."/>
            <person name="Zhang M."/>
        </authorList>
    </citation>
    <scope>NUCLEOTIDE SEQUENCE [LARGE SCALE GENOMIC DNA]</scope>
    <source>
        <strain evidence="1 2">XJK30-2</strain>
    </source>
</reference>
<dbReference type="EMBL" id="JANURN010000002">
    <property type="protein sequence ID" value="MDL0081702.1"/>
    <property type="molecule type" value="Genomic_DNA"/>
</dbReference>
<proteinExistence type="predicted"/>
<name>A0ACC6FRE0_9HELI</name>
<evidence type="ECO:0000313" key="2">
    <source>
        <dbReference type="Proteomes" id="UP001173802"/>
    </source>
</evidence>
<organism evidence="1 2">
    <name type="scientific">Helicobacter zhangjianzhongii</name>
    <dbReference type="NCBI Taxonomy" id="2974574"/>
    <lineage>
        <taxon>Bacteria</taxon>
        <taxon>Pseudomonadati</taxon>
        <taxon>Campylobacterota</taxon>
        <taxon>Epsilonproteobacteria</taxon>
        <taxon>Campylobacterales</taxon>
        <taxon>Helicobacteraceae</taxon>
        <taxon>Helicobacter</taxon>
    </lineage>
</organism>
<sequence length="181" mass="19609">MKKHKQHLIDHNTLESTAQKVDSSTAAMDRQALQSKARDDRENADSSNAQNLNNSQAAKTTPTTKPPQDSSPTTAKAAGFADDFGGFQGAGEGILLGVNEQARAVESTKSAAKTTPTPRKAESQAILCACSEFVYLGSLPYTLRLPTGKTYPLHQGDSFIVPQGDLSRYLEYKSTMFKKLR</sequence>
<gene>
    <name evidence="1" type="ORF">NYG90_03255</name>
</gene>
<evidence type="ECO:0000313" key="1">
    <source>
        <dbReference type="EMBL" id="MDL0081702.1"/>
    </source>
</evidence>